<dbReference type="RefSeq" id="WP_062151253.1">
    <property type="nucleotide sequence ID" value="NZ_CP012373.2"/>
</dbReference>
<dbReference type="AlphaFoldDB" id="A0A2N9YIA3"/>
<feature type="signal peptide" evidence="1">
    <location>
        <begin position="1"/>
        <end position="22"/>
    </location>
</feature>
<evidence type="ECO:0008006" key="4">
    <source>
        <dbReference type="Google" id="ProtNLM"/>
    </source>
</evidence>
<sequence>MKKIIWAFIAFFLSAHPLLVTAETDDAMIEITGKVVSLSIEGGFFGIEGTQGEKIKPLNLPVLLQKEGLLVWLKARKTETTVGIHQWGQYVNILEISVLPENCIK</sequence>
<dbReference type="Proteomes" id="UP000234271">
    <property type="component" value="Chromosome"/>
</dbReference>
<protein>
    <recommendedName>
        <fullName evidence="4">Pilus formation protein N-terminal domain-containing protein</fullName>
    </recommendedName>
</protein>
<evidence type="ECO:0000256" key="1">
    <source>
        <dbReference type="SAM" id="SignalP"/>
    </source>
</evidence>
<dbReference type="EMBL" id="CP018889">
    <property type="protein sequence ID" value="AUI70193.1"/>
    <property type="molecule type" value="Genomic_DNA"/>
</dbReference>
<feature type="chain" id="PRO_5014796275" description="Pilus formation protein N-terminal domain-containing protein" evidence="1">
    <location>
        <begin position="23"/>
        <end position="105"/>
    </location>
</feature>
<organism evidence="2 3">
    <name type="scientific">Beggiatoa leptomitoformis</name>
    <dbReference type="NCBI Taxonomy" id="288004"/>
    <lineage>
        <taxon>Bacteria</taxon>
        <taxon>Pseudomonadati</taxon>
        <taxon>Pseudomonadota</taxon>
        <taxon>Gammaproteobacteria</taxon>
        <taxon>Thiotrichales</taxon>
        <taxon>Thiotrichaceae</taxon>
        <taxon>Beggiatoa</taxon>
    </lineage>
</organism>
<evidence type="ECO:0000313" key="3">
    <source>
        <dbReference type="Proteomes" id="UP000234271"/>
    </source>
</evidence>
<proteinExistence type="predicted"/>
<accession>A0A2N9YIA3</accession>
<keyword evidence="1" id="KW-0732">Signal</keyword>
<keyword evidence="3" id="KW-1185">Reference proteome</keyword>
<gene>
    <name evidence="2" type="ORF">BLE401_16790</name>
</gene>
<dbReference type="OrthoDB" id="1678364at2"/>
<evidence type="ECO:0000313" key="2">
    <source>
        <dbReference type="EMBL" id="AUI70193.1"/>
    </source>
</evidence>
<name>A0A2N9YIA3_9GAMM</name>
<reference evidence="3" key="1">
    <citation type="submission" date="2016-12" db="EMBL/GenBank/DDBJ databases">
        <title>Complete Genome Sequence of Beggiatoa leptomitiformis D-401.</title>
        <authorList>
            <person name="Fomenkov A."/>
            <person name="Vincze T."/>
            <person name="Grabovich M."/>
            <person name="Anton B.P."/>
            <person name="Dubinina G."/>
            <person name="Orlova M."/>
            <person name="Belousova E."/>
            <person name="Roberts R.J."/>
        </authorList>
    </citation>
    <scope>NUCLEOTIDE SEQUENCE [LARGE SCALE GENOMIC DNA]</scope>
    <source>
        <strain evidence="3">D-401</strain>
    </source>
</reference>